<dbReference type="AlphaFoldDB" id="A0A0K8SRJ4"/>
<sequence length="129" mass="14269">MIQSWEKVMEAVVAERHKSQDAVTDLQSVLYCQYLVHTPVHPLIALDNISIVENLRVMVTSVYSHQTKCETGDQKMTIHQYTAEKKTSVAQKPLPSIIAAGTKSGTNSGNPSLPVVTHLINIDEGKMRV</sequence>
<reference evidence="1" key="1">
    <citation type="submission" date="2014-09" db="EMBL/GenBank/DDBJ databases">
        <authorList>
            <person name="Magalhaes I.L.F."/>
            <person name="Oliveira U."/>
            <person name="Santos F.R."/>
            <person name="Vidigal T.H.D.A."/>
            <person name="Brescovit A.D."/>
            <person name="Santos A.J."/>
        </authorList>
    </citation>
    <scope>NUCLEOTIDE SEQUENCE</scope>
</reference>
<protein>
    <submittedName>
        <fullName evidence="1">Uncharacterized protein</fullName>
    </submittedName>
</protein>
<evidence type="ECO:0000313" key="1">
    <source>
        <dbReference type="EMBL" id="JAG55948.1"/>
    </source>
</evidence>
<name>A0A0K8SRJ4_LYGHE</name>
<proteinExistence type="predicted"/>
<organism evidence="1">
    <name type="scientific">Lygus hesperus</name>
    <name type="common">Western plant bug</name>
    <dbReference type="NCBI Taxonomy" id="30085"/>
    <lineage>
        <taxon>Eukaryota</taxon>
        <taxon>Metazoa</taxon>
        <taxon>Ecdysozoa</taxon>
        <taxon>Arthropoda</taxon>
        <taxon>Hexapoda</taxon>
        <taxon>Insecta</taxon>
        <taxon>Pterygota</taxon>
        <taxon>Neoptera</taxon>
        <taxon>Paraneoptera</taxon>
        <taxon>Hemiptera</taxon>
        <taxon>Heteroptera</taxon>
        <taxon>Panheteroptera</taxon>
        <taxon>Cimicomorpha</taxon>
        <taxon>Miridae</taxon>
        <taxon>Mirini</taxon>
        <taxon>Lygus</taxon>
    </lineage>
</organism>
<accession>A0A0K8SRJ4</accession>
<dbReference type="EMBL" id="GBRD01009876">
    <property type="protein sequence ID" value="JAG55948.1"/>
    <property type="molecule type" value="Transcribed_RNA"/>
</dbReference>